<evidence type="ECO:0000256" key="1">
    <source>
        <dbReference type="ARBA" id="ARBA00005613"/>
    </source>
</evidence>
<evidence type="ECO:0000256" key="3">
    <source>
        <dbReference type="ARBA" id="ARBA00022833"/>
    </source>
</evidence>
<dbReference type="EMBL" id="VRMN01000002">
    <property type="protein sequence ID" value="KAA8497399.1"/>
    <property type="molecule type" value="Genomic_DNA"/>
</dbReference>
<dbReference type="OrthoDB" id="6407410at2759"/>
<protein>
    <recommendedName>
        <fullName evidence="4">Protein yippee-like</fullName>
    </recommendedName>
</protein>
<gene>
    <name evidence="6" type="ORF">FVE85_1128</name>
</gene>
<sequence>MGRLYKAYLSGNKVYMCVTCHSHLACHEDIMSKSFQGRKGKAYLFTSVVNVSMGPKENRTLITGLHTVADIYCNVCESVLGWKYLEAFEDSQKYKENKFIIEKAMIVKENTLL</sequence>
<dbReference type="PROSITE" id="PS51792">
    <property type="entry name" value="YIPPEE"/>
    <property type="match status" value="1"/>
</dbReference>
<keyword evidence="2" id="KW-0479">Metal-binding</keyword>
<dbReference type="InterPro" id="IPR034751">
    <property type="entry name" value="Yippee"/>
</dbReference>
<dbReference type="Pfam" id="PF03226">
    <property type="entry name" value="Yippee-Mis18"/>
    <property type="match status" value="1"/>
</dbReference>
<dbReference type="AlphaFoldDB" id="A0A5J4Z0K3"/>
<feature type="domain" description="Yippee" evidence="5">
    <location>
        <begin position="13"/>
        <end position="110"/>
    </location>
</feature>
<dbReference type="GO" id="GO:0046872">
    <property type="term" value="F:metal ion binding"/>
    <property type="evidence" value="ECO:0007669"/>
    <property type="project" value="UniProtKB-KW"/>
</dbReference>
<dbReference type="Proteomes" id="UP000324585">
    <property type="component" value="Unassembled WGS sequence"/>
</dbReference>
<dbReference type="InterPro" id="IPR004910">
    <property type="entry name" value="Yippee/Mis18/Cereblon"/>
</dbReference>
<dbReference type="OMA" id="SSRIYGC"/>
<comment type="similarity">
    <text evidence="1 4">Belongs to the yippee family.</text>
</comment>
<name>A0A5J4Z0K3_PORPP</name>
<evidence type="ECO:0000259" key="5">
    <source>
        <dbReference type="PROSITE" id="PS51792"/>
    </source>
</evidence>
<organism evidence="6 7">
    <name type="scientific">Porphyridium purpureum</name>
    <name type="common">Red alga</name>
    <name type="synonym">Porphyridium cruentum</name>
    <dbReference type="NCBI Taxonomy" id="35688"/>
    <lineage>
        <taxon>Eukaryota</taxon>
        <taxon>Rhodophyta</taxon>
        <taxon>Bangiophyceae</taxon>
        <taxon>Porphyridiales</taxon>
        <taxon>Porphyridiaceae</taxon>
        <taxon>Porphyridium</taxon>
    </lineage>
</organism>
<dbReference type="PANTHER" id="PTHR13848">
    <property type="entry name" value="PROTEIN YIPPEE-LIKE CG15309-RELATED"/>
    <property type="match status" value="1"/>
</dbReference>
<keyword evidence="3" id="KW-0862">Zinc</keyword>
<reference evidence="7" key="1">
    <citation type="journal article" date="2019" name="Nat. Commun.">
        <title>Expansion of phycobilisome linker gene families in mesophilic red algae.</title>
        <authorList>
            <person name="Lee J."/>
            <person name="Kim D."/>
            <person name="Bhattacharya D."/>
            <person name="Yoon H.S."/>
        </authorList>
    </citation>
    <scope>NUCLEOTIDE SEQUENCE [LARGE SCALE GENOMIC DNA]</scope>
    <source>
        <strain evidence="7">CCMP 1328</strain>
    </source>
</reference>
<evidence type="ECO:0000313" key="6">
    <source>
        <dbReference type="EMBL" id="KAA8497399.1"/>
    </source>
</evidence>
<proteinExistence type="inferred from homology"/>
<evidence type="ECO:0000313" key="7">
    <source>
        <dbReference type="Proteomes" id="UP000324585"/>
    </source>
</evidence>
<comment type="caution">
    <text evidence="6">The sequence shown here is derived from an EMBL/GenBank/DDBJ whole genome shotgun (WGS) entry which is preliminary data.</text>
</comment>
<evidence type="ECO:0000256" key="2">
    <source>
        <dbReference type="ARBA" id="ARBA00022723"/>
    </source>
</evidence>
<evidence type="ECO:0000256" key="4">
    <source>
        <dbReference type="RuleBase" id="RU110713"/>
    </source>
</evidence>
<accession>A0A5J4Z0K3</accession>
<keyword evidence="7" id="KW-1185">Reference proteome</keyword>
<dbReference type="InterPro" id="IPR039058">
    <property type="entry name" value="Yippee_fam"/>
</dbReference>